<dbReference type="PANTHER" id="PTHR43675:SF30">
    <property type="entry name" value="CYCLOPROPANE-FATTY-ACYL-PHOSPHOLIPID SYNTHASE"/>
    <property type="match status" value="1"/>
</dbReference>
<reference evidence="1" key="2">
    <citation type="submission" date="2015-03" db="UniProtKB">
        <authorList>
            <consortium name="EnsemblPlants"/>
        </authorList>
    </citation>
    <scope>IDENTIFICATION</scope>
</reference>
<dbReference type="HOGENOM" id="CLU_105589_0_0_1"/>
<dbReference type="PANTHER" id="PTHR43675">
    <property type="entry name" value="ARSENITE METHYLTRANSFERASE"/>
    <property type="match status" value="1"/>
</dbReference>
<evidence type="ECO:0000313" key="2">
    <source>
        <dbReference type="Proteomes" id="UP000032141"/>
    </source>
</evidence>
<dbReference type="InterPro" id="IPR036396">
    <property type="entry name" value="Cyt_P450_sf"/>
</dbReference>
<sequence length="229" mass="25792">MGEVWFNPIVLCFLSLESSPHGFSPLCVSALLGAVSVGGSRRRPLLSPISPQLKSPVIELSIDEDFEALCFNLEIWLQSVNGRVYKLAFGPKAFVVISDPIVARHVLRENAFSYDKGVLSEILEPIMGNLLTRQNYILVEEQLSFSLAVNTIKQIMVLGFDDKFIRTWNYYFDYCAAGFKTLTLGNYQGTVILHATREEEQASSGTLRWHESGKSFKEEHLVSLYSPEY</sequence>
<dbReference type="GO" id="GO:0016705">
    <property type="term" value="F:oxidoreductase activity, acting on paired donors, with incorporation or reduction of molecular oxygen"/>
    <property type="evidence" value="ECO:0007669"/>
    <property type="project" value="InterPro"/>
</dbReference>
<dbReference type="STRING" id="109376.A0A0D3CTY9"/>
<accession>A0A0D3CTY9</accession>
<dbReference type="eggNOG" id="KOG0157">
    <property type="taxonomic scope" value="Eukaryota"/>
</dbReference>
<dbReference type="AlphaFoldDB" id="A0A0D3CTY9"/>
<name>A0A0D3CTY9_BRAOL</name>
<dbReference type="Proteomes" id="UP000032141">
    <property type="component" value="Chromosome C6"/>
</dbReference>
<evidence type="ECO:0000313" key="1">
    <source>
        <dbReference type="EnsemblPlants" id="Bo6g069600.1"/>
    </source>
</evidence>
<dbReference type="GO" id="GO:0008168">
    <property type="term" value="F:methyltransferase activity"/>
    <property type="evidence" value="ECO:0007669"/>
    <property type="project" value="TreeGrafter"/>
</dbReference>
<keyword evidence="2" id="KW-1185">Reference proteome</keyword>
<protein>
    <submittedName>
        <fullName evidence="1">Uncharacterized protein</fullName>
    </submittedName>
</protein>
<dbReference type="GO" id="GO:0005506">
    <property type="term" value="F:iron ion binding"/>
    <property type="evidence" value="ECO:0007669"/>
    <property type="project" value="InterPro"/>
</dbReference>
<dbReference type="InterPro" id="IPR026669">
    <property type="entry name" value="Arsenite_MeTrfase-like"/>
</dbReference>
<dbReference type="GO" id="GO:0004497">
    <property type="term" value="F:monooxygenase activity"/>
    <property type="evidence" value="ECO:0007669"/>
    <property type="project" value="InterPro"/>
</dbReference>
<dbReference type="eggNOG" id="KOG2922">
    <property type="taxonomic scope" value="Eukaryota"/>
</dbReference>
<dbReference type="Gene3D" id="1.10.630.10">
    <property type="entry name" value="Cytochrome P450"/>
    <property type="match status" value="1"/>
</dbReference>
<organism evidence="1 2">
    <name type="scientific">Brassica oleracea var. oleracea</name>
    <dbReference type="NCBI Taxonomy" id="109376"/>
    <lineage>
        <taxon>Eukaryota</taxon>
        <taxon>Viridiplantae</taxon>
        <taxon>Streptophyta</taxon>
        <taxon>Embryophyta</taxon>
        <taxon>Tracheophyta</taxon>
        <taxon>Spermatophyta</taxon>
        <taxon>Magnoliopsida</taxon>
        <taxon>eudicotyledons</taxon>
        <taxon>Gunneridae</taxon>
        <taxon>Pentapetalae</taxon>
        <taxon>rosids</taxon>
        <taxon>malvids</taxon>
        <taxon>Brassicales</taxon>
        <taxon>Brassicaceae</taxon>
        <taxon>Brassiceae</taxon>
        <taxon>Brassica</taxon>
    </lineage>
</organism>
<dbReference type="GO" id="GO:0020037">
    <property type="term" value="F:heme binding"/>
    <property type="evidence" value="ECO:0007669"/>
    <property type="project" value="InterPro"/>
</dbReference>
<dbReference type="EnsemblPlants" id="Bo6g069600.1">
    <property type="protein sequence ID" value="Bo6g069600.1"/>
    <property type="gene ID" value="Bo6g069600"/>
</dbReference>
<dbReference type="Gramene" id="Bo6g069600.1">
    <property type="protein sequence ID" value="Bo6g069600.1"/>
    <property type="gene ID" value="Bo6g069600"/>
</dbReference>
<proteinExistence type="predicted"/>
<reference evidence="1 2" key="1">
    <citation type="journal article" date="2014" name="Genome Biol.">
        <title>Transcriptome and methylome profiling reveals relics of genome dominance in the mesopolyploid Brassica oleracea.</title>
        <authorList>
            <person name="Parkin I.A."/>
            <person name="Koh C."/>
            <person name="Tang H."/>
            <person name="Robinson S.J."/>
            <person name="Kagale S."/>
            <person name="Clarke W.E."/>
            <person name="Town C.D."/>
            <person name="Nixon J."/>
            <person name="Krishnakumar V."/>
            <person name="Bidwell S.L."/>
            <person name="Denoeud F."/>
            <person name="Belcram H."/>
            <person name="Links M.G."/>
            <person name="Just J."/>
            <person name="Clarke C."/>
            <person name="Bender T."/>
            <person name="Huebert T."/>
            <person name="Mason A.S."/>
            <person name="Pires J.C."/>
            <person name="Barker G."/>
            <person name="Moore J."/>
            <person name="Walley P.G."/>
            <person name="Manoli S."/>
            <person name="Batley J."/>
            <person name="Edwards D."/>
            <person name="Nelson M.N."/>
            <person name="Wang X."/>
            <person name="Paterson A.H."/>
            <person name="King G."/>
            <person name="Bancroft I."/>
            <person name="Chalhoub B."/>
            <person name="Sharpe A.G."/>
        </authorList>
    </citation>
    <scope>NUCLEOTIDE SEQUENCE</scope>
    <source>
        <strain evidence="1 2">cv. TO1000</strain>
    </source>
</reference>